<dbReference type="GO" id="GO:0090729">
    <property type="term" value="F:toxin activity"/>
    <property type="evidence" value="ECO:0007669"/>
    <property type="project" value="UniProtKB-KW"/>
</dbReference>
<keyword evidence="3" id="KW-1266">Target cell cytoplasm</keyword>
<proteinExistence type="predicted"/>
<evidence type="ECO:0000313" key="10">
    <source>
        <dbReference type="Proteomes" id="UP000199698"/>
    </source>
</evidence>
<evidence type="ECO:0000256" key="5">
    <source>
        <dbReference type="SAM" id="Coils"/>
    </source>
</evidence>
<dbReference type="Pfam" id="PF04829">
    <property type="entry name" value="PT-VENN"/>
    <property type="match status" value="1"/>
</dbReference>
<keyword evidence="5" id="KW-0175">Coiled coil</keyword>
<feature type="region of interest" description="Disordered" evidence="6">
    <location>
        <begin position="594"/>
        <end position="628"/>
    </location>
</feature>
<evidence type="ECO:0000259" key="8">
    <source>
        <dbReference type="Pfam" id="PF18431"/>
    </source>
</evidence>
<dbReference type="STRING" id="1798183.GA0061080_10154"/>
<evidence type="ECO:0000256" key="3">
    <source>
        <dbReference type="ARBA" id="ARBA00022913"/>
    </source>
</evidence>
<keyword evidence="10" id="KW-1185">Reference proteome</keyword>
<accession>A0A1C4AXQ5</accession>
<dbReference type="Pfam" id="PF18431">
    <property type="entry name" value="RNAse_A_bac"/>
    <property type="match status" value="1"/>
</dbReference>
<dbReference type="Pfam" id="PF13332">
    <property type="entry name" value="Fil_haemagg_2"/>
    <property type="match status" value="2"/>
</dbReference>
<evidence type="ECO:0000313" key="9">
    <source>
        <dbReference type="EMBL" id="SCB99361.1"/>
    </source>
</evidence>
<feature type="domain" description="VENN motif-containing" evidence="7">
    <location>
        <begin position="838"/>
        <end position="886"/>
    </location>
</feature>
<gene>
    <name evidence="9" type="ORF">GA0061080_10154</name>
</gene>
<keyword evidence="4" id="KW-0843">Virulence</keyword>
<dbReference type="InterPro" id="IPR025157">
    <property type="entry name" value="Hemagglutinin_rpt"/>
</dbReference>
<keyword evidence="2" id="KW-0800">Toxin</keyword>
<feature type="region of interest" description="Disordered" evidence="6">
    <location>
        <begin position="491"/>
        <end position="530"/>
    </location>
</feature>
<comment type="subcellular location">
    <subcellularLocation>
        <location evidence="1">Target cell</location>
        <location evidence="1">Target cell cytoplasm</location>
    </subcellularLocation>
</comment>
<organism evidence="9 10">
    <name type="scientific">Gilliamella intestini</name>
    <dbReference type="NCBI Taxonomy" id="1798183"/>
    <lineage>
        <taxon>Bacteria</taxon>
        <taxon>Pseudomonadati</taxon>
        <taxon>Pseudomonadota</taxon>
        <taxon>Gammaproteobacteria</taxon>
        <taxon>Orbales</taxon>
        <taxon>Orbaceae</taxon>
        <taxon>Gilliamella</taxon>
    </lineage>
</organism>
<evidence type="ECO:0000256" key="1">
    <source>
        <dbReference type="ARBA" id="ARBA00004219"/>
    </source>
</evidence>
<evidence type="ECO:0000259" key="7">
    <source>
        <dbReference type="Pfam" id="PF04829"/>
    </source>
</evidence>
<evidence type="ECO:0000256" key="2">
    <source>
        <dbReference type="ARBA" id="ARBA00022656"/>
    </source>
</evidence>
<protein>
    <submittedName>
        <fullName evidence="9">Pre-toxin domain with VENN motif-containing protein</fullName>
    </submittedName>
</protein>
<dbReference type="Proteomes" id="UP000199698">
    <property type="component" value="Unassembled WGS sequence"/>
</dbReference>
<name>A0A1C4AXQ5_9GAMM</name>
<dbReference type="InterPro" id="IPR041436">
    <property type="entry name" value="RNAse_A_bac"/>
</dbReference>
<dbReference type="CDD" id="cd20684">
    <property type="entry name" value="CdiA-CT_Yk_RNaseA-like"/>
    <property type="match status" value="1"/>
</dbReference>
<evidence type="ECO:0000256" key="4">
    <source>
        <dbReference type="ARBA" id="ARBA00023026"/>
    </source>
</evidence>
<feature type="domain" description="Bacterial CdiA-CT RNAse A" evidence="8">
    <location>
        <begin position="1117"/>
        <end position="1227"/>
    </location>
</feature>
<dbReference type="GO" id="GO:0003824">
    <property type="term" value="F:catalytic activity"/>
    <property type="evidence" value="ECO:0007669"/>
    <property type="project" value="UniProtKB-ARBA"/>
</dbReference>
<dbReference type="AlphaFoldDB" id="A0A1C4AXQ5"/>
<dbReference type="EMBL" id="FMBA01000015">
    <property type="protein sequence ID" value="SCB99361.1"/>
    <property type="molecule type" value="Genomic_DNA"/>
</dbReference>
<feature type="compositionally biased region" description="Low complexity" evidence="6">
    <location>
        <begin position="500"/>
        <end position="509"/>
    </location>
</feature>
<evidence type="ECO:0000256" key="6">
    <source>
        <dbReference type="SAM" id="MobiDB-lite"/>
    </source>
</evidence>
<feature type="compositionally biased region" description="Low complexity" evidence="6">
    <location>
        <begin position="594"/>
        <end position="610"/>
    </location>
</feature>
<dbReference type="InterPro" id="IPR006914">
    <property type="entry name" value="VENN_dom"/>
</dbReference>
<sequence length="1229" mass="131214">MAGHDINLSTLKTQSYQDSKWNKNHSHKVDIEEVVGSELLTHGDLNLIAGHDILAKSAELSSDKRINLLAEHDIDIGSEQERLQLTEHHKTKTKGLLNKGSITEDIAVDNITQKGSGIYGDKVNINAGNNLTVTGSEVVGTHNVSLGAGKDITIDAAEESYYRKHETKTKKSGLMGSGGIGFTAGKESESLKQTNTEQAFVGSVVGSTKGSVNIQAGKDLSIKGSDVIAQQNIKLQGENVNIEALDAKTTYQEEYERKKSGLTVSITGTVSDIYNANQTREQAKKQTNEKTKALMNIKAGLQAGNAALEGGANLQNGTPQASIGINVSLGSEKTKRTVNQEQHTVVSSGISAGHNLSIIATGNGQKERGDINIIGSQVSAGHDAMLKANHDVNIIGQENTIKTDSKEKNSSGSVGVGYNFGGEQNGFTISASASQSKSREKGNGTDWSESVVEAGNKLTIITGNDANIIAGQVKGDRVVADIGHDLNIESKQDSDKFHSKSTSSSVGGSVSLGGGGSFNGSASKTKMDSNWQSVTDQSGIFAGSGGFDITVGNNTDLKGAVIASEAKDTSQNRLDTGTISFSDIKNKADYQVSSSSAGVSSSGMPSMPTSRNKNESEHSTTHSAVSEGTIIIRNKDNQKQDINELSHDTEQANNELKHIFNKQKEQDIIDQTQLVSEIGGETLTMLNHIDRIRAESKAKEAVEKEQEKAADKGIVLTDKQQQKIYEDAYKESMNQGMSAMGSDTRQGIDMAVSIINGLISGDMKGAAAGALAPKIATIIKQQTEGNTLANTVSHAILGAVVAELQGNSALVGGMGAAMGERGAEVIAGILYPDKDIKDLSQEERQQISALSQLATGLAIAAAGGDIQDINTGVAAGKNAVENNLLSNKRGVEKLDKESKKLYEKIKDIVGYDEVDKLQQQYNDCKTEECKANVYNQYMQKEQEAGQRLVDLYKAGKLSEDEYYQLVAWYSDTMLEGIKQSQIDNSKNHSFGDWDINDASAWDWTVSNIINNPYLNEIRSLILLDKWRSEGLSESEIQERFIKNGILDSFVSGPEVNKIIHQVRNGGLSLEDGLKLASAAAFSKFTDKTAGAAGKAADDNYSRIVPGGSLSAHEAAGGHLIARHVGKTEQELLDRVSTGNVKTASSFTDRATAESVTSKAIEANQSKIDAYLTGNQKGYLEIEYKSSSPIGISVSKGQTNVSKVSNARIIIARDSSMPNGYRIVTGYPTP</sequence>
<reference evidence="10" key="1">
    <citation type="submission" date="2016-08" db="EMBL/GenBank/DDBJ databases">
        <authorList>
            <person name="Varghese N."/>
            <person name="Submissions Spin"/>
        </authorList>
    </citation>
    <scope>NUCLEOTIDE SEQUENCE [LARGE SCALE GENOMIC DNA]</scope>
    <source>
        <strain evidence="10">R-53144</strain>
    </source>
</reference>
<feature type="coiled-coil region" evidence="5">
    <location>
        <begin position="635"/>
        <end position="662"/>
    </location>
</feature>